<keyword evidence="3" id="KW-0813">Transport</keyword>
<dbReference type="NCBIfam" id="NF003007">
    <property type="entry name" value="PRK03818.1"/>
    <property type="match status" value="1"/>
</dbReference>
<evidence type="ECO:0000256" key="1">
    <source>
        <dbReference type="ARBA" id="ARBA00004651"/>
    </source>
</evidence>
<feature type="transmembrane region" description="Helical" evidence="8">
    <location>
        <begin position="403"/>
        <end position="422"/>
    </location>
</feature>
<keyword evidence="6 8" id="KW-1133">Transmembrane helix</keyword>
<dbReference type="GO" id="GO:0008324">
    <property type="term" value="F:monoatomic cation transmembrane transporter activity"/>
    <property type="evidence" value="ECO:0007669"/>
    <property type="project" value="InterPro"/>
</dbReference>
<keyword evidence="4" id="KW-1003">Cell membrane</keyword>
<evidence type="ECO:0000256" key="2">
    <source>
        <dbReference type="ARBA" id="ARBA00009854"/>
    </source>
</evidence>
<dbReference type="Proteomes" id="UP000823926">
    <property type="component" value="Unassembled WGS sequence"/>
</dbReference>
<dbReference type="Pfam" id="PF06826">
    <property type="entry name" value="Asp-Al_Ex"/>
    <property type="match status" value="2"/>
</dbReference>
<comment type="subcellular location">
    <subcellularLocation>
        <location evidence="1">Cell membrane</location>
        <topology evidence="1">Multi-pass membrane protein</topology>
    </subcellularLocation>
</comment>
<dbReference type="PANTHER" id="PTHR30445">
    <property type="entry name" value="K(+)_H(+) ANTIPORTER SUBUNIT KHTT"/>
    <property type="match status" value="1"/>
</dbReference>
<organism evidence="10 11">
    <name type="scientific">Candidatus Rikenella faecigallinarum</name>
    <dbReference type="NCBI Taxonomy" id="2838745"/>
    <lineage>
        <taxon>Bacteria</taxon>
        <taxon>Pseudomonadati</taxon>
        <taxon>Bacteroidota</taxon>
        <taxon>Bacteroidia</taxon>
        <taxon>Bacteroidales</taxon>
        <taxon>Rikenellaceae</taxon>
        <taxon>Rikenella</taxon>
    </lineage>
</organism>
<feature type="transmembrane region" description="Helical" evidence="8">
    <location>
        <begin position="443"/>
        <end position="461"/>
    </location>
</feature>
<dbReference type="EMBL" id="DXHL01000019">
    <property type="protein sequence ID" value="HIW10556.1"/>
    <property type="molecule type" value="Genomic_DNA"/>
</dbReference>
<feature type="domain" description="RCK C-terminal" evidence="9">
    <location>
        <begin position="283"/>
        <end position="367"/>
    </location>
</feature>
<dbReference type="GO" id="GO:0005886">
    <property type="term" value="C:plasma membrane"/>
    <property type="evidence" value="ECO:0007669"/>
    <property type="project" value="UniProtKB-SubCell"/>
</dbReference>
<dbReference type="PANTHER" id="PTHR30445:SF3">
    <property type="entry name" value="TRANSPORT PROTEIN YIDE-RELATED"/>
    <property type="match status" value="1"/>
</dbReference>
<feature type="transmembrane region" description="Helical" evidence="8">
    <location>
        <begin position="69"/>
        <end position="88"/>
    </location>
</feature>
<dbReference type="PROSITE" id="PS51202">
    <property type="entry name" value="RCK_C"/>
    <property type="match status" value="1"/>
</dbReference>
<feature type="transmembrane region" description="Helical" evidence="8">
    <location>
        <begin position="165"/>
        <end position="185"/>
    </location>
</feature>
<dbReference type="Pfam" id="PF02080">
    <property type="entry name" value="TrkA_C"/>
    <property type="match status" value="1"/>
</dbReference>
<comment type="caution">
    <text evidence="10">The sequence shown here is derived from an EMBL/GenBank/DDBJ whole genome shotgun (WGS) entry which is preliminary data.</text>
</comment>
<proteinExistence type="inferred from homology"/>
<dbReference type="SUPFAM" id="SSF116726">
    <property type="entry name" value="TrkA C-terminal domain-like"/>
    <property type="match status" value="2"/>
</dbReference>
<accession>A0A9D1QEH6</accession>
<dbReference type="Gene3D" id="3.30.70.1450">
    <property type="entry name" value="Regulator of K+ conductance, C-terminal domain"/>
    <property type="match status" value="1"/>
</dbReference>
<feature type="transmembrane region" description="Helical" evidence="8">
    <location>
        <begin position="502"/>
        <end position="523"/>
    </location>
</feature>
<evidence type="ECO:0000259" key="9">
    <source>
        <dbReference type="PROSITE" id="PS51202"/>
    </source>
</evidence>
<evidence type="ECO:0000256" key="5">
    <source>
        <dbReference type="ARBA" id="ARBA00022692"/>
    </source>
</evidence>
<reference evidence="10" key="1">
    <citation type="journal article" date="2021" name="PeerJ">
        <title>Extensive microbial diversity within the chicken gut microbiome revealed by metagenomics and culture.</title>
        <authorList>
            <person name="Gilroy R."/>
            <person name="Ravi A."/>
            <person name="Getino M."/>
            <person name="Pursley I."/>
            <person name="Horton D.L."/>
            <person name="Alikhan N.F."/>
            <person name="Baker D."/>
            <person name="Gharbi K."/>
            <person name="Hall N."/>
            <person name="Watson M."/>
            <person name="Adriaenssens E.M."/>
            <person name="Foster-Nyarko E."/>
            <person name="Jarju S."/>
            <person name="Secka A."/>
            <person name="Antonio M."/>
            <person name="Oren A."/>
            <person name="Chaudhuri R.R."/>
            <person name="La Ragione R."/>
            <person name="Hildebrand F."/>
            <person name="Pallen M.J."/>
        </authorList>
    </citation>
    <scope>NUCLEOTIDE SEQUENCE</scope>
    <source>
        <strain evidence="10">ChiBcec15-1070</strain>
    </source>
</reference>
<evidence type="ECO:0000256" key="8">
    <source>
        <dbReference type="SAM" id="Phobius"/>
    </source>
</evidence>
<comment type="similarity">
    <text evidence="2">Belongs to the AAE transporter (TC 2.A.81) family.</text>
</comment>
<evidence type="ECO:0000256" key="6">
    <source>
        <dbReference type="ARBA" id="ARBA00022989"/>
    </source>
</evidence>
<keyword evidence="5 8" id="KW-0812">Transmembrane</keyword>
<name>A0A9D1QEH6_9BACT</name>
<gene>
    <name evidence="10" type="ORF">H9888_03545</name>
</gene>
<protein>
    <submittedName>
        <fullName evidence="10">Transporter</fullName>
    </submittedName>
</protein>
<feature type="transmembrane region" description="Helical" evidence="8">
    <location>
        <begin position="535"/>
        <end position="555"/>
    </location>
</feature>
<dbReference type="InterPro" id="IPR006512">
    <property type="entry name" value="YidE_YbjL"/>
</dbReference>
<feature type="transmembrane region" description="Helical" evidence="8">
    <location>
        <begin position="473"/>
        <end position="495"/>
    </location>
</feature>
<dbReference type="GO" id="GO:0006813">
    <property type="term" value="P:potassium ion transport"/>
    <property type="evidence" value="ECO:0007669"/>
    <property type="project" value="InterPro"/>
</dbReference>
<feature type="transmembrane region" description="Helical" evidence="8">
    <location>
        <begin position="100"/>
        <end position="119"/>
    </location>
</feature>
<evidence type="ECO:0000313" key="10">
    <source>
        <dbReference type="EMBL" id="HIW10556.1"/>
    </source>
</evidence>
<evidence type="ECO:0000256" key="4">
    <source>
        <dbReference type="ARBA" id="ARBA00022475"/>
    </source>
</evidence>
<evidence type="ECO:0000313" key="11">
    <source>
        <dbReference type="Proteomes" id="UP000823926"/>
    </source>
</evidence>
<reference evidence="10" key="2">
    <citation type="submission" date="2021-04" db="EMBL/GenBank/DDBJ databases">
        <authorList>
            <person name="Gilroy R."/>
        </authorList>
    </citation>
    <scope>NUCLEOTIDE SEQUENCE</scope>
    <source>
        <strain evidence="10">ChiBcec15-1070</strain>
    </source>
</reference>
<feature type="transmembrane region" description="Helical" evidence="8">
    <location>
        <begin position="6"/>
        <end position="30"/>
    </location>
</feature>
<evidence type="ECO:0000256" key="3">
    <source>
        <dbReference type="ARBA" id="ARBA00022448"/>
    </source>
</evidence>
<feature type="transmembrane region" description="Helical" evidence="8">
    <location>
        <begin position="377"/>
        <end position="397"/>
    </location>
</feature>
<sequence length="556" mass="59222">MEWINNLFFGGGVAHSILLIALVIAVGIALGKIKIAGISLGITWILFVGIALSHFGMRIDPSTLHFVKEFGLILFVYSIGLQVGPSFFSSLKKGGLTLNMLASAIVFLGVAITYVLHVVTGIPITTMVGILSGAVTNTPGLGAAQQAYSDMTGINDPSIPLGYAVAYPLGVIGIIVSIMAMRVFFRIKLDKEAEAARGGDSDDSGAQRISIVLENPAIAGRTVGDISGLIDRTFVLSRVCHADGRIEIASNTTQLNLGDKLFVIAAHKDEEALVAFLGHKIDMDFSEWEKLDSQFIARRVMITKPELNGKRLGDLRLRSTYGINITRVNRAGVDLVANRSLQLQMGDRVTVVGTETGVAEATKVLGNSMRRLREPNLIPIFVGIFLGVFLGSIPILLPGIPQPLKLGLAGGPLIVSILISRFGPQYKVVTYTTMSANLMLREIGIALFLAGVGLGAGEGFVETIVDGGGYKWVGYGVIITMVPLLLVGIIGRLFYKINYFTLAGLLAGSMTDPPALAYSNAVAGNDLPAVSYATVYPLTMFLRILTAQLLILFAAA</sequence>
<dbReference type="NCBIfam" id="TIGR01625">
    <property type="entry name" value="YidE_YbjL_dupl"/>
    <property type="match status" value="2"/>
</dbReference>
<dbReference type="InterPro" id="IPR006037">
    <property type="entry name" value="RCK_C"/>
</dbReference>
<keyword evidence="7 8" id="KW-0472">Membrane</keyword>
<dbReference type="AlphaFoldDB" id="A0A9D1QEH6"/>
<evidence type="ECO:0000256" key="7">
    <source>
        <dbReference type="ARBA" id="ARBA00023136"/>
    </source>
</evidence>
<feature type="transmembrane region" description="Helical" evidence="8">
    <location>
        <begin position="37"/>
        <end position="57"/>
    </location>
</feature>
<dbReference type="InterPro" id="IPR036721">
    <property type="entry name" value="RCK_C_sf"/>
</dbReference>
<dbReference type="InterPro" id="IPR050144">
    <property type="entry name" value="AAE_transporter"/>
</dbReference>